<keyword evidence="3" id="KW-0677">Repeat</keyword>
<dbReference type="SUPFAM" id="SSF57424">
    <property type="entry name" value="LDL receptor-like module"/>
    <property type="match status" value="3"/>
</dbReference>
<feature type="disulfide bond" evidence="7">
    <location>
        <begin position="143"/>
        <end position="158"/>
    </location>
</feature>
<keyword evidence="4 8" id="KW-1133">Transmembrane helix</keyword>
<comment type="subcellular location">
    <subcellularLocation>
        <location evidence="1">Membrane</location>
        <topology evidence="1">Single-pass membrane protein</topology>
    </subcellularLocation>
</comment>
<gene>
    <name evidence="11" type="primary">LOC107114310</name>
</gene>
<dbReference type="InterPro" id="IPR050685">
    <property type="entry name" value="LDLR"/>
</dbReference>
<accession>A0ABM1KC05</accession>
<keyword evidence="2 8" id="KW-0812">Transmembrane</keyword>
<feature type="chain" id="PRO_5046101037" evidence="9">
    <location>
        <begin position="22"/>
        <end position="232"/>
    </location>
</feature>
<evidence type="ECO:0000256" key="5">
    <source>
        <dbReference type="ARBA" id="ARBA00023136"/>
    </source>
</evidence>
<organism evidence="10 11">
    <name type="scientific">Gekko japonicus</name>
    <name type="common">Schlegel's Japanese gecko</name>
    <dbReference type="NCBI Taxonomy" id="146911"/>
    <lineage>
        <taxon>Eukaryota</taxon>
        <taxon>Metazoa</taxon>
        <taxon>Chordata</taxon>
        <taxon>Craniata</taxon>
        <taxon>Vertebrata</taxon>
        <taxon>Euteleostomi</taxon>
        <taxon>Lepidosauria</taxon>
        <taxon>Squamata</taxon>
        <taxon>Bifurcata</taxon>
        <taxon>Gekkota</taxon>
        <taxon>Gekkonidae</taxon>
        <taxon>Gekkoninae</taxon>
        <taxon>Gekko</taxon>
    </lineage>
</organism>
<keyword evidence="5 8" id="KW-0472">Membrane</keyword>
<dbReference type="GeneID" id="107114310"/>
<dbReference type="PRINTS" id="PR00261">
    <property type="entry name" value="LDLRECEPTOR"/>
</dbReference>
<dbReference type="Gene3D" id="4.10.400.10">
    <property type="entry name" value="Low-density Lipoprotein Receptor"/>
    <property type="match status" value="3"/>
</dbReference>
<keyword evidence="6 7" id="KW-1015">Disulfide bond</keyword>
<dbReference type="Pfam" id="PF00057">
    <property type="entry name" value="Ldl_recept_a"/>
    <property type="match status" value="2"/>
</dbReference>
<dbReference type="PANTHER" id="PTHR24270">
    <property type="entry name" value="LOW-DENSITY LIPOPROTEIN RECEPTOR-RELATED"/>
    <property type="match status" value="1"/>
</dbReference>
<name>A0ABM1KC05_GEKJA</name>
<evidence type="ECO:0000256" key="7">
    <source>
        <dbReference type="PROSITE-ProRule" id="PRU00124"/>
    </source>
</evidence>
<protein>
    <submittedName>
        <fullName evidence="11">CD320 antigen-like</fullName>
    </submittedName>
</protein>
<dbReference type="PROSITE" id="PS50068">
    <property type="entry name" value="LDLRA_2"/>
    <property type="match status" value="3"/>
</dbReference>
<reference evidence="11" key="1">
    <citation type="submission" date="2025-08" db="UniProtKB">
        <authorList>
            <consortium name="RefSeq"/>
        </authorList>
    </citation>
    <scope>IDENTIFICATION</scope>
</reference>
<evidence type="ECO:0000256" key="9">
    <source>
        <dbReference type="SAM" id="SignalP"/>
    </source>
</evidence>
<feature type="disulfide bond" evidence="7">
    <location>
        <begin position="48"/>
        <end position="63"/>
    </location>
</feature>
<evidence type="ECO:0000313" key="10">
    <source>
        <dbReference type="Proteomes" id="UP000694871"/>
    </source>
</evidence>
<evidence type="ECO:0000313" key="11">
    <source>
        <dbReference type="RefSeq" id="XP_015271242.1"/>
    </source>
</evidence>
<sequence length="232" mass="24655">MQQLFLLALFLAVTGQLCARAAETDVFSSTACSFPCEDGGRVPLGMRCDGKPDCADGSDESHCGSGNVSCAPDEWQCGGRGPCLPSEQFCDCYLDCPDSSDALAKDCEFQTAQPKLALSSSACSENEFQCTPGAACFPLEWRCDGHADCIDEQDEQNCGLDLLPSSVATKPESKTFPAKEPRGSLRDPIYLAVIAITALLIAIAAGVGVALWECRRAKSRSSSYKLADWVAA</sequence>
<dbReference type="Proteomes" id="UP000694871">
    <property type="component" value="Unplaced"/>
</dbReference>
<dbReference type="RefSeq" id="XP_015271242.1">
    <property type="nucleotide sequence ID" value="XM_015415756.1"/>
</dbReference>
<feature type="transmembrane region" description="Helical" evidence="8">
    <location>
        <begin position="189"/>
        <end position="212"/>
    </location>
</feature>
<evidence type="ECO:0000256" key="8">
    <source>
        <dbReference type="SAM" id="Phobius"/>
    </source>
</evidence>
<evidence type="ECO:0000256" key="6">
    <source>
        <dbReference type="ARBA" id="ARBA00023157"/>
    </source>
</evidence>
<dbReference type="CDD" id="cd00112">
    <property type="entry name" value="LDLa"/>
    <property type="match status" value="3"/>
</dbReference>
<evidence type="ECO:0000256" key="1">
    <source>
        <dbReference type="ARBA" id="ARBA00004167"/>
    </source>
</evidence>
<evidence type="ECO:0000256" key="3">
    <source>
        <dbReference type="ARBA" id="ARBA00022737"/>
    </source>
</evidence>
<keyword evidence="9" id="KW-0732">Signal</keyword>
<dbReference type="SMART" id="SM00192">
    <property type="entry name" value="LDLa"/>
    <property type="match status" value="3"/>
</dbReference>
<evidence type="ECO:0000256" key="2">
    <source>
        <dbReference type="ARBA" id="ARBA00022692"/>
    </source>
</evidence>
<keyword evidence="10" id="KW-1185">Reference proteome</keyword>
<dbReference type="InterPro" id="IPR036055">
    <property type="entry name" value="LDL_receptor-like_sf"/>
</dbReference>
<proteinExistence type="predicted"/>
<feature type="signal peptide" evidence="9">
    <location>
        <begin position="1"/>
        <end position="21"/>
    </location>
</feature>
<feature type="disulfide bond" evidence="7">
    <location>
        <begin position="36"/>
        <end position="54"/>
    </location>
</feature>
<evidence type="ECO:0000256" key="4">
    <source>
        <dbReference type="ARBA" id="ARBA00022989"/>
    </source>
</evidence>
<dbReference type="InterPro" id="IPR002172">
    <property type="entry name" value="LDrepeatLR_classA_rpt"/>
</dbReference>
<comment type="caution">
    <text evidence="7">Lacks conserved residue(s) required for the propagation of feature annotation.</text>
</comment>